<protein>
    <submittedName>
        <fullName evidence="2">Uncharacterized protein</fullName>
    </submittedName>
</protein>
<sequence length="146" mass="16312">MSAHQDPDKQIHDPLTCTSTSPPDAFPSTATTSTTTPPHQYRSAHAAADAARAMDHTNSWTPSFARRQSWNKEDMKHHVQMGGIQESVRTGPGFTEEDKVMGGRGGGHVWCEQARNTKESANRKASGREIDDRPYKDWYKSCVWII</sequence>
<evidence type="ECO:0000313" key="2">
    <source>
        <dbReference type="EMBL" id="ROT43032.1"/>
    </source>
</evidence>
<organism evidence="2 3">
    <name type="scientific">Sodiomyces alkalinus (strain CBS 110278 / VKM F-3762 / F11)</name>
    <name type="common">Alkaliphilic filamentous fungus</name>
    <dbReference type="NCBI Taxonomy" id="1314773"/>
    <lineage>
        <taxon>Eukaryota</taxon>
        <taxon>Fungi</taxon>
        <taxon>Dikarya</taxon>
        <taxon>Ascomycota</taxon>
        <taxon>Pezizomycotina</taxon>
        <taxon>Sordariomycetes</taxon>
        <taxon>Hypocreomycetidae</taxon>
        <taxon>Glomerellales</taxon>
        <taxon>Plectosphaerellaceae</taxon>
        <taxon>Sodiomyces</taxon>
    </lineage>
</organism>
<feature type="compositionally biased region" description="Basic and acidic residues" evidence="1">
    <location>
        <begin position="1"/>
        <end position="12"/>
    </location>
</feature>
<dbReference type="Proteomes" id="UP000272025">
    <property type="component" value="Unassembled WGS sequence"/>
</dbReference>
<accession>A0A3N2Q8F0</accession>
<feature type="compositionally biased region" description="Low complexity" evidence="1">
    <location>
        <begin position="18"/>
        <end position="51"/>
    </location>
</feature>
<feature type="region of interest" description="Disordered" evidence="1">
    <location>
        <begin position="1"/>
        <end position="57"/>
    </location>
</feature>
<dbReference type="RefSeq" id="XP_028470838.1">
    <property type="nucleotide sequence ID" value="XM_028613796.1"/>
</dbReference>
<name>A0A3N2Q8F0_SODAK</name>
<proteinExistence type="predicted"/>
<dbReference type="OrthoDB" id="5425892at2759"/>
<feature type="region of interest" description="Disordered" evidence="1">
    <location>
        <begin position="75"/>
        <end position="109"/>
    </location>
</feature>
<gene>
    <name evidence="2" type="ORF">SODALDRAFT_355224</name>
</gene>
<keyword evidence="3" id="KW-1185">Reference proteome</keyword>
<dbReference type="EMBL" id="ML119051">
    <property type="protein sequence ID" value="ROT43032.1"/>
    <property type="molecule type" value="Genomic_DNA"/>
</dbReference>
<dbReference type="AlphaFoldDB" id="A0A3N2Q8F0"/>
<evidence type="ECO:0000313" key="3">
    <source>
        <dbReference type="Proteomes" id="UP000272025"/>
    </source>
</evidence>
<evidence type="ECO:0000256" key="1">
    <source>
        <dbReference type="SAM" id="MobiDB-lite"/>
    </source>
</evidence>
<reference evidence="2 3" key="1">
    <citation type="journal article" date="2018" name="Mol. Ecol.">
        <title>The obligate alkalophilic soda-lake fungus Sodiomyces alkalinus has shifted to a protein diet.</title>
        <authorList>
            <person name="Grum-Grzhimaylo A.A."/>
            <person name="Falkoski D.L."/>
            <person name="van den Heuvel J."/>
            <person name="Valero-Jimenez C.A."/>
            <person name="Min B."/>
            <person name="Choi I.G."/>
            <person name="Lipzen A."/>
            <person name="Daum C.G."/>
            <person name="Aanen D.K."/>
            <person name="Tsang A."/>
            <person name="Henrissat B."/>
            <person name="Bilanenko E.N."/>
            <person name="de Vries R.P."/>
            <person name="van Kan J.A.L."/>
            <person name="Grigoriev I.V."/>
            <person name="Debets A.J.M."/>
        </authorList>
    </citation>
    <scope>NUCLEOTIDE SEQUENCE [LARGE SCALE GENOMIC DNA]</scope>
    <source>
        <strain evidence="2 3">F11</strain>
    </source>
</reference>
<dbReference type="GeneID" id="39582274"/>